<dbReference type="InterPro" id="IPR003400">
    <property type="entry name" value="ExbD"/>
</dbReference>
<evidence type="ECO:0000256" key="3">
    <source>
        <dbReference type="ARBA" id="ARBA00022475"/>
    </source>
</evidence>
<name>D8PF78_9BACT</name>
<evidence type="ECO:0000313" key="10">
    <source>
        <dbReference type="Proteomes" id="UP000001660"/>
    </source>
</evidence>
<dbReference type="KEGG" id="nde:NIDE2167"/>
<evidence type="ECO:0000256" key="1">
    <source>
        <dbReference type="ARBA" id="ARBA00004162"/>
    </source>
</evidence>
<dbReference type="Gene3D" id="3.30.420.270">
    <property type="match status" value="1"/>
</dbReference>
<organism evidence="9 10">
    <name type="scientific">Nitrospira defluvii</name>
    <dbReference type="NCBI Taxonomy" id="330214"/>
    <lineage>
        <taxon>Bacteria</taxon>
        <taxon>Pseudomonadati</taxon>
        <taxon>Nitrospirota</taxon>
        <taxon>Nitrospiria</taxon>
        <taxon>Nitrospirales</taxon>
        <taxon>Nitrospiraceae</taxon>
        <taxon>Nitrospira</taxon>
    </lineage>
</organism>
<keyword evidence="4 7" id="KW-0812">Transmembrane</keyword>
<dbReference type="EMBL" id="FP929003">
    <property type="protein sequence ID" value="CBK41887.1"/>
    <property type="molecule type" value="Genomic_DNA"/>
</dbReference>
<protein>
    <submittedName>
        <fullName evidence="9">Biopolymer transport protein ExbD</fullName>
    </submittedName>
</protein>
<dbReference type="eggNOG" id="COG0848">
    <property type="taxonomic scope" value="Bacteria"/>
</dbReference>
<sequence length="124" mass="13612">MGRDIDQINVIPLVDVMLVLLVIVLTTATFITTGQVPVQLAKAKESGERKDVPLVITMTAEGSLFMNDQPVPPDGLRIVLNPHPRESSVLVRADRVTVLDRFVAVVDEIRGLGFQQVNLEVVRS</sequence>
<dbReference type="STRING" id="330214.NIDE2167"/>
<dbReference type="GO" id="GO:0005886">
    <property type="term" value="C:plasma membrane"/>
    <property type="evidence" value="ECO:0007669"/>
    <property type="project" value="UniProtKB-SubCell"/>
</dbReference>
<feature type="transmembrane region" description="Helical" evidence="8">
    <location>
        <begin position="12"/>
        <end position="31"/>
    </location>
</feature>
<dbReference type="Pfam" id="PF02472">
    <property type="entry name" value="ExbD"/>
    <property type="match status" value="1"/>
</dbReference>
<dbReference type="Proteomes" id="UP000001660">
    <property type="component" value="Chromosome"/>
</dbReference>
<evidence type="ECO:0000256" key="5">
    <source>
        <dbReference type="ARBA" id="ARBA00022989"/>
    </source>
</evidence>
<gene>
    <name evidence="9" type="primary">exbD3</name>
    <name evidence="9" type="ORF">NIDE2167</name>
</gene>
<dbReference type="HOGENOM" id="CLU_085305_2_0_0"/>
<dbReference type="AlphaFoldDB" id="D8PF78"/>
<evidence type="ECO:0000256" key="8">
    <source>
        <dbReference type="SAM" id="Phobius"/>
    </source>
</evidence>
<accession>D8PF78</accession>
<evidence type="ECO:0000256" key="7">
    <source>
        <dbReference type="RuleBase" id="RU003879"/>
    </source>
</evidence>
<keyword evidence="5 8" id="KW-1133">Transmembrane helix</keyword>
<evidence type="ECO:0000313" key="9">
    <source>
        <dbReference type="EMBL" id="CBK41887.1"/>
    </source>
</evidence>
<comment type="subcellular location">
    <subcellularLocation>
        <location evidence="1">Cell membrane</location>
        <topology evidence="1">Single-pass membrane protein</topology>
    </subcellularLocation>
    <subcellularLocation>
        <location evidence="7">Cell membrane</location>
        <topology evidence="7">Single-pass type II membrane protein</topology>
    </subcellularLocation>
</comment>
<evidence type="ECO:0000256" key="2">
    <source>
        <dbReference type="ARBA" id="ARBA00005811"/>
    </source>
</evidence>
<dbReference type="GO" id="GO:0015031">
    <property type="term" value="P:protein transport"/>
    <property type="evidence" value="ECO:0007669"/>
    <property type="project" value="UniProtKB-KW"/>
</dbReference>
<dbReference type="GO" id="GO:0022857">
    <property type="term" value="F:transmembrane transporter activity"/>
    <property type="evidence" value="ECO:0007669"/>
    <property type="project" value="InterPro"/>
</dbReference>
<dbReference type="PANTHER" id="PTHR30558">
    <property type="entry name" value="EXBD MEMBRANE COMPONENT OF PMF-DRIVEN MACROMOLECULE IMPORT SYSTEM"/>
    <property type="match status" value="1"/>
</dbReference>
<reference evidence="9 10" key="1">
    <citation type="journal article" date="2010" name="Proc. Natl. Acad. Sci. U.S.A.">
        <title>A Nitrospira metagenome illuminates the physiology and evolution of globally important nitrite-oxidizing bacteria.</title>
        <authorList>
            <person name="Lucker S."/>
            <person name="Wagner M."/>
            <person name="Maixner F."/>
            <person name="Pelletier E."/>
            <person name="Koch H."/>
            <person name="Vacherie B."/>
            <person name="Rattei T."/>
            <person name="Sinninghe Damste J."/>
            <person name="Spieck E."/>
            <person name="Le Paslier D."/>
            <person name="Daims H."/>
        </authorList>
    </citation>
    <scope>NUCLEOTIDE SEQUENCE [LARGE SCALE GENOMIC DNA]</scope>
</reference>
<evidence type="ECO:0000256" key="4">
    <source>
        <dbReference type="ARBA" id="ARBA00022692"/>
    </source>
</evidence>
<keyword evidence="10" id="KW-1185">Reference proteome</keyword>
<keyword evidence="6 8" id="KW-0472">Membrane</keyword>
<keyword evidence="7" id="KW-0653">Protein transport</keyword>
<comment type="similarity">
    <text evidence="2 7">Belongs to the ExbD/TolR family.</text>
</comment>
<proteinExistence type="inferred from homology"/>
<keyword evidence="7" id="KW-0813">Transport</keyword>
<dbReference type="PANTHER" id="PTHR30558:SF7">
    <property type="entry name" value="TOL-PAL SYSTEM PROTEIN TOLR"/>
    <property type="match status" value="1"/>
</dbReference>
<dbReference type="OrthoDB" id="9798629at2"/>
<evidence type="ECO:0000256" key="6">
    <source>
        <dbReference type="ARBA" id="ARBA00023136"/>
    </source>
</evidence>
<keyword evidence="3" id="KW-1003">Cell membrane</keyword>